<protein>
    <recommendedName>
        <fullName evidence="3">Histone H1</fullName>
    </recommendedName>
</protein>
<dbReference type="EMBL" id="JAEPIV010000001">
    <property type="protein sequence ID" value="MBK4717544.1"/>
    <property type="molecule type" value="Genomic_DNA"/>
</dbReference>
<evidence type="ECO:0000313" key="2">
    <source>
        <dbReference type="Proteomes" id="UP000654452"/>
    </source>
</evidence>
<dbReference type="Proteomes" id="UP000654452">
    <property type="component" value="Unassembled WGS sequence"/>
</dbReference>
<sequence>MAVGEEDLKAFLSKVMEVERRYATDQKNATSKRRGEVRELVENWAERFAAVEAKEAEGAA</sequence>
<reference evidence="1 2" key="1">
    <citation type="submission" date="2021-01" db="EMBL/GenBank/DDBJ databases">
        <title>Azospirillum sp. YIM DDC1 draft genome.</title>
        <authorList>
            <person name="Wang Y.-X."/>
        </authorList>
    </citation>
    <scope>NUCLEOTIDE SEQUENCE [LARGE SCALE GENOMIC DNA]</scope>
    <source>
        <strain evidence="1 2">YIM DDC1</strain>
    </source>
</reference>
<proteinExistence type="predicted"/>
<accession>A0ABS1HS92</accession>
<gene>
    <name evidence="1" type="ORF">JJL56_01535</name>
</gene>
<keyword evidence="2" id="KW-1185">Reference proteome</keyword>
<comment type="caution">
    <text evidence="1">The sequence shown here is derived from an EMBL/GenBank/DDBJ whole genome shotgun (WGS) entry which is preliminary data.</text>
</comment>
<dbReference type="RefSeq" id="WP_200483913.1">
    <property type="nucleotide sequence ID" value="NZ_JAEPIV010000001.1"/>
</dbReference>
<evidence type="ECO:0000313" key="1">
    <source>
        <dbReference type="EMBL" id="MBK4717544.1"/>
    </source>
</evidence>
<evidence type="ECO:0008006" key="3">
    <source>
        <dbReference type="Google" id="ProtNLM"/>
    </source>
</evidence>
<name>A0ABS1HS92_9PROT</name>
<organism evidence="1 2">
    <name type="scientific">Azospirillum aestuarii</name>
    <dbReference type="NCBI Taxonomy" id="2802052"/>
    <lineage>
        <taxon>Bacteria</taxon>
        <taxon>Pseudomonadati</taxon>
        <taxon>Pseudomonadota</taxon>
        <taxon>Alphaproteobacteria</taxon>
        <taxon>Rhodospirillales</taxon>
        <taxon>Azospirillaceae</taxon>
        <taxon>Azospirillum</taxon>
    </lineage>
</organism>